<organism evidence="1 2">
    <name type="scientific">Flavivirga algicola</name>
    <dbReference type="NCBI Taxonomy" id="2729136"/>
    <lineage>
        <taxon>Bacteria</taxon>
        <taxon>Pseudomonadati</taxon>
        <taxon>Bacteroidota</taxon>
        <taxon>Flavobacteriia</taxon>
        <taxon>Flavobacteriales</taxon>
        <taxon>Flavobacteriaceae</taxon>
        <taxon>Flavivirga</taxon>
    </lineage>
</organism>
<gene>
    <name evidence="1" type="ORF">HHX25_19035</name>
</gene>
<protein>
    <recommendedName>
        <fullName evidence="3">Transposase</fullName>
    </recommendedName>
</protein>
<evidence type="ECO:0000313" key="1">
    <source>
        <dbReference type="EMBL" id="NMH89610.1"/>
    </source>
</evidence>
<sequence>MALKGKYVGVEDLGNGIWKVFFRHVFLGFFNERELINKESNIRLETNLV</sequence>
<reference evidence="1 2" key="1">
    <citation type="submission" date="2020-04" db="EMBL/GenBank/DDBJ databases">
        <title>A Flavivirga sp. nov.</title>
        <authorList>
            <person name="Sun X."/>
        </authorList>
    </citation>
    <scope>NUCLEOTIDE SEQUENCE [LARGE SCALE GENOMIC DNA]</scope>
    <source>
        <strain evidence="1 2">Y03</strain>
    </source>
</reference>
<accession>A0ABX1S150</accession>
<keyword evidence="2" id="KW-1185">Reference proteome</keyword>
<dbReference type="EMBL" id="JABBHF010000014">
    <property type="protein sequence ID" value="NMH89610.1"/>
    <property type="molecule type" value="Genomic_DNA"/>
</dbReference>
<proteinExistence type="predicted"/>
<dbReference type="RefSeq" id="WP_169676746.1">
    <property type="nucleotide sequence ID" value="NZ_JABBHF010000014.1"/>
</dbReference>
<comment type="caution">
    <text evidence="1">The sequence shown here is derived from an EMBL/GenBank/DDBJ whole genome shotgun (WGS) entry which is preliminary data.</text>
</comment>
<name>A0ABX1S150_9FLAO</name>
<evidence type="ECO:0000313" key="2">
    <source>
        <dbReference type="Proteomes" id="UP000746690"/>
    </source>
</evidence>
<evidence type="ECO:0008006" key="3">
    <source>
        <dbReference type="Google" id="ProtNLM"/>
    </source>
</evidence>
<dbReference type="Proteomes" id="UP000746690">
    <property type="component" value="Unassembled WGS sequence"/>
</dbReference>